<sequence length="85" mass="9986">MNYEQQDIVKAFQLYTRLAAQGFIAEEDVEYYLMHEDVQSLLEQFVHYVDAILVQLAAPAGKSGNGFTRRNLLSRFIFSLKYYLW</sequence>
<dbReference type="Proteomes" id="UP000004324">
    <property type="component" value="Unassembled WGS sequence"/>
</dbReference>
<comment type="caution">
    <text evidence="1">The sequence shown here is derived from an EMBL/GenBank/DDBJ whole genome shotgun (WGS) entry which is preliminary data.</text>
</comment>
<dbReference type="PATRIC" id="fig|1149862.3.peg.65"/>
<name>I8RKX1_9FIRM</name>
<gene>
    <name evidence="1" type="ORF">FB4_1790</name>
</gene>
<evidence type="ECO:0000313" key="1">
    <source>
        <dbReference type="EMBL" id="EIW20938.1"/>
    </source>
</evidence>
<dbReference type="EMBL" id="AKVJ01000002">
    <property type="protein sequence ID" value="EIW20938.1"/>
    <property type="molecule type" value="Genomic_DNA"/>
</dbReference>
<dbReference type="Pfam" id="PF19539">
    <property type="entry name" value="DUF6063"/>
    <property type="match status" value="1"/>
</dbReference>
<reference evidence="1 2" key="1">
    <citation type="journal article" date="2012" name="J. Bacteriol.">
        <title>Draft Genome Sequences for Two Metal-Reducing Pelosinus fermentans Strains Isolated from a Cr(VI)-Contaminated Site and for Type Strain R7.</title>
        <authorList>
            <person name="Brown S.D."/>
            <person name="Podar M."/>
            <person name="Klingeman D.M."/>
            <person name="Johnson C.M."/>
            <person name="Yang Z.K."/>
            <person name="Utturkar S.M."/>
            <person name="Land M.L."/>
            <person name="Mosher J.J."/>
            <person name="Hurt R.A.Jr."/>
            <person name="Phelps T.J."/>
            <person name="Palumbo A.V."/>
            <person name="Arkin A.P."/>
            <person name="Hazen T.C."/>
            <person name="Elias D.A."/>
        </authorList>
    </citation>
    <scope>NUCLEOTIDE SEQUENCE [LARGE SCALE GENOMIC DNA]</scope>
    <source>
        <strain evidence="1 2">B4</strain>
    </source>
</reference>
<organism evidence="1 2">
    <name type="scientific">Pelosinus fermentans B4</name>
    <dbReference type="NCBI Taxonomy" id="1149862"/>
    <lineage>
        <taxon>Bacteria</taxon>
        <taxon>Bacillati</taxon>
        <taxon>Bacillota</taxon>
        <taxon>Negativicutes</taxon>
        <taxon>Selenomonadales</taxon>
        <taxon>Sporomusaceae</taxon>
        <taxon>Pelosinus</taxon>
    </lineage>
</organism>
<dbReference type="AlphaFoldDB" id="I8RKX1"/>
<dbReference type="RefSeq" id="WP_007930225.1">
    <property type="nucleotide sequence ID" value="NZ_AKVJ01000002.1"/>
</dbReference>
<dbReference type="InterPro" id="IPR045707">
    <property type="entry name" value="DUF6063"/>
</dbReference>
<protein>
    <submittedName>
        <fullName evidence="1">Uncharacterized protein</fullName>
    </submittedName>
</protein>
<accession>I8RKX1</accession>
<keyword evidence="2" id="KW-1185">Reference proteome</keyword>
<proteinExistence type="predicted"/>
<evidence type="ECO:0000313" key="2">
    <source>
        <dbReference type="Proteomes" id="UP000004324"/>
    </source>
</evidence>
<dbReference type="OrthoDB" id="1888255at2"/>